<accession>A0AAV0E7S9</accession>
<sequence>MLYGTILDNYHVASSTKGMSKGETEKVWKQLYPSEPFELEIGRALSCHEPSQTSAQHIKCMSNDYDLVSAVKRQSSFFMKVMLEFVGLKNVPKKEEGRRLFVAFSKEGSDRVFHAKGRLDIPSPSPSPMTTMSNGGEYLVTCFQCEPSGNLIFELMSEPWSSSNNTLPLSHEPLHVKKTMGSFSVSLGELLSAAISSSSFSNNNNKLVTMEKWFQIAVVTADSNSSMISKPIFLGISISVSMPTKTPYVLHMIPASPRPPKSKSSSLFHFNTLKNQHWTRVVDECGDQIIHLQMSESKYLSKGKSDSISKGEVIALTNFGDIYFLWLS</sequence>
<dbReference type="Pfam" id="PF25334">
    <property type="entry name" value="C2_GRDP"/>
    <property type="match status" value="1"/>
</dbReference>
<protein>
    <recommendedName>
        <fullName evidence="1">GRDP C2 domain-containing protein</fullName>
    </recommendedName>
</protein>
<dbReference type="InterPro" id="IPR057458">
    <property type="entry name" value="GRDP_C2"/>
</dbReference>
<evidence type="ECO:0000259" key="1">
    <source>
        <dbReference type="Pfam" id="PF25334"/>
    </source>
</evidence>
<name>A0AAV0E7S9_9ASTE</name>
<organism evidence="2 3">
    <name type="scientific">Cuscuta epithymum</name>
    <dbReference type="NCBI Taxonomy" id="186058"/>
    <lineage>
        <taxon>Eukaryota</taxon>
        <taxon>Viridiplantae</taxon>
        <taxon>Streptophyta</taxon>
        <taxon>Embryophyta</taxon>
        <taxon>Tracheophyta</taxon>
        <taxon>Spermatophyta</taxon>
        <taxon>Magnoliopsida</taxon>
        <taxon>eudicotyledons</taxon>
        <taxon>Gunneridae</taxon>
        <taxon>Pentapetalae</taxon>
        <taxon>asterids</taxon>
        <taxon>lamiids</taxon>
        <taxon>Solanales</taxon>
        <taxon>Convolvulaceae</taxon>
        <taxon>Cuscuteae</taxon>
        <taxon>Cuscuta</taxon>
        <taxon>Cuscuta subgen. Cuscuta</taxon>
    </lineage>
</organism>
<evidence type="ECO:0000313" key="2">
    <source>
        <dbReference type="EMBL" id="CAH9119103.1"/>
    </source>
</evidence>
<feature type="domain" description="GRDP C2" evidence="1">
    <location>
        <begin position="78"/>
        <end position="241"/>
    </location>
</feature>
<dbReference type="InterPro" id="IPR009836">
    <property type="entry name" value="GRDP-like"/>
</dbReference>
<gene>
    <name evidence="2" type="ORF">CEPIT_LOCUS22512</name>
</gene>
<proteinExistence type="predicted"/>
<reference evidence="2" key="1">
    <citation type="submission" date="2022-07" db="EMBL/GenBank/DDBJ databases">
        <authorList>
            <person name="Macas J."/>
            <person name="Novak P."/>
            <person name="Neumann P."/>
        </authorList>
    </citation>
    <scope>NUCLEOTIDE SEQUENCE</scope>
</reference>
<dbReference type="PANTHER" id="PTHR34365:SF7">
    <property type="entry name" value="GLYCINE-RICH DOMAIN-CONTAINING PROTEIN 1"/>
    <property type="match status" value="1"/>
</dbReference>
<dbReference type="Proteomes" id="UP001152523">
    <property type="component" value="Unassembled WGS sequence"/>
</dbReference>
<dbReference type="AlphaFoldDB" id="A0AAV0E7S9"/>
<dbReference type="EMBL" id="CAMAPF010000913">
    <property type="protein sequence ID" value="CAH9119103.1"/>
    <property type="molecule type" value="Genomic_DNA"/>
</dbReference>
<comment type="caution">
    <text evidence="2">The sequence shown here is derived from an EMBL/GenBank/DDBJ whole genome shotgun (WGS) entry which is preliminary data.</text>
</comment>
<dbReference type="PANTHER" id="PTHR34365">
    <property type="entry name" value="ENOLASE (DUF1399)"/>
    <property type="match status" value="1"/>
</dbReference>
<keyword evidence="3" id="KW-1185">Reference proteome</keyword>
<evidence type="ECO:0000313" key="3">
    <source>
        <dbReference type="Proteomes" id="UP001152523"/>
    </source>
</evidence>